<comment type="caution">
    <text evidence="2">The sequence shown here is derived from an EMBL/GenBank/DDBJ whole genome shotgun (WGS) entry which is preliminary data.</text>
</comment>
<dbReference type="InterPro" id="IPR000073">
    <property type="entry name" value="AB_hydrolase_1"/>
</dbReference>
<sequence length="262" mass="27751">MTRRHLTFTCEGATLIGTLDREAASHSTGLLIVSGGNELRSGAWSGQAQLAARIAREGYPVFRYDRRGVGDSEGENQSFRHSGPDIAAALAAFRAAAPHVARIVAFGNCDAAAALMLNAPALPIAALVLANPWTIDGEEAPNAMPASAIRSRYLAKLANPREVWRLLTGGVNLAKLARGLCSAASPTPAPAGLVEEMRTGLAAFSGAATILLASRDRTAQMFSEVWDSADLRIQRIDSASHSFSDEAAREWLHARLIEVLGP</sequence>
<dbReference type="Gene3D" id="3.40.50.1820">
    <property type="entry name" value="alpha/beta hydrolase"/>
    <property type="match status" value="1"/>
</dbReference>
<dbReference type="Pfam" id="PF12697">
    <property type="entry name" value="Abhydrolase_6"/>
    <property type="match status" value="1"/>
</dbReference>
<keyword evidence="3" id="KW-1185">Reference proteome</keyword>
<dbReference type="RefSeq" id="WP_039331421.1">
    <property type="nucleotide sequence ID" value="NZ_JRVC01000002.1"/>
</dbReference>
<evidence type="ECO:0000313" key="3">
    <source>
        <dbReference type="Proteomes" id="UP000031338"/>
    </source>
</evidence>
<dbReference type="InterPro" id="IPR017531">
    <property type="entry name" value="Hydrolase-1_PEP"/>
</dbReference>
<feature type="domain" description="AB hydrolase-1" evidence="1">
    <location>
        <begin position="31"/>
        <end position="250"/>
    </location>
</feature>
<gene>
    <name evidence="2" type="ORF">NJ75_00660</name>
</gene>
<accession>A0A0B9AIT3</accession>
<organism evidence="2 3">
    <name type="scientific">Novosphingobium subterraneum</name>
    <dbReference type="NCBI Taxonomy" id="48936"/>
    <lineage>
        <taxon>Bacteria</taxon>
        <taxon>Pseudomonadati</taxon>
        <taxon>Pseudomonadota</taxon>
        <taxon>Alphaproteobacteria</taxon>
        <taxon>Sphingomonadales</taxon>
        <taxon>Sphingomonadaceae</taxon>
        <taxon>Novosphingobium</taxon>
    </lineage>
</organism>
<protein>
    <submittedName>
        <fullName evidence="2">Esterase/lipase/thioesterase</fullName>
    </submittedName>
</protein>
<evidence type="ECO:0000313" key="2">
    <source>
        <dbReference type="EMBL" id="KHS49223.1"/>
    </source>
</evidence>
<reference evidence="2 3" key="1">
    <citation type="submission" date="2014-10" db="EMBL/GenBank/DDBJ databases">
        <title>Draft genome sequence of Novosphingobium subterraneum DSM 12447.</title>
        <authorList>
            <person name="Gan H.M."/>
            <person name="Gan H.Y."/>
            <person name="Savka M.A."/>
        </authorList>
    </citation>
    <scope>NUCLEOTIDE SEQUENCE [LARGE SCALE GENOMIC DNA]</scope>
    <source>
        <strain evidence="2 3">DSM 12447</strain>
    </source>
</reference>
<proteinExistence type="predicted"/>
<dbReference type="AlphaFoldDB" id="A0A0B9AIT3"/>
<dbReference type="InterPro" id="IPR029058">
    <property type="entry name" value="AB_hydrolase_fold"/>
</dbReference>
<dbReference type="STRING" id="48936.NJ75_00660"/>
<dbReference type="EMBL" id="JRVC01000002">
    <property type="protein sequence ID" value="KHS49223.1"/>
    <property type="molecule type" value="Genomic_DNA"/>
</dbReference>
<dbReference type="PATRIC" id="fig|48936.3.peg.669"/>
<evidence type="ECO:0000259" key="1">
    <source>
        <dbReference type="Pfam" id="PF12697"/>
    </source>
</evidence>
<dbReference type="NCBIfam" id="TIGR03100">
    <property type="entry name" value="hydr1_PEP"/>
    <property type="match status" value="1"/>
</dbReference>
<dbReference type="Proteomes" id="UP000031338">
    <property type="component" value="Unassembled WGS sequence"/>
</dbReference>
<dbReference type="SUPFAM" id="SSF53474">
    <property type="entry name" value="alpha/beta-Hydrolases"/>
    <property type="match status" value="1"/>
</dbReference>
<name>A0A0B9AIT3_9SPHN</name>